<sequence length="282" mass="32821">MKLAKSFITLWFAFSVFNNVYAIDVVYPGHERDDYFVSVLRHALSNKYNSENYHVKAYGLDMPKGRAFDLMASNKGMDVMFGGSTLERESKYMPIRFPLLKGLNGWRIPLVNKDNQSLFENITDVEKLNTVSAGLFHTWSDTRILQSNNLLVITGSDAEGLYYMLHKDRFDYFPRSVLEVIWDYKEHEHLNITIDKHALIHYPTAYYFYVRNGNYKLAQAISKGLELSFKDGSLESLFNEFYGDVVSRVKNEKRHVIKLRNPFLSKETPLARKELWVDLTAQ</sequence>
<keyword evidence="3" id="KW-1185">Reference proteome</keyword>
<comment type="caution">
    <text evidence="2">The sequence shown here is derived from an EMBL/GenBank/DDBJ whole genome shotgun (WGS) entry which is preliminary data.</text>
</comment>
<keyword evidence="1" id="KW-0732">Signal</keyword>
<evidence type="ECO:0000256" key="1">
    <source>
        <dbReference type="SAM" id="SignalP"/>
    </source>
</evidence>
<gene>
    <name evidence="2" type="ORF">HII17_14420</name>
</gene>
<feature type="signal peptide" evidence="1">
    <location>
        <begin position="1"/>
        <end position="22"/>
    </location>
</feature>
<dbReference type="RefSeq" id="WP_169076051.1">
    <property type="nucleotide sequence ID" value="NZ_JABBXH010000004.1"/>
</dbReference>
<accession>A0A7Y0LEH9</accession>
<reference evidence="2 3" key="1">
    <citation type="submission" date="2020-04" db="EMBL/GenBank/DDBJ databases">
        <title>Thalassotalea sp. M1531, isolated from the surface of marine red alga.</title>
        <authorList>
            <person name="Pang L."/>
            <person name="Lu D.-C."/>
        </authorList>
    </citation>
    <scope>NUCLEOTIDE SEQUENCE [LARGE SCALE GENOMIC DNA]</scope>
    <source>
        <strain evidence="2 3">M1531</strain>
    </source>
</reference>
<dbReference type="Proteomes" id="UP000568664">
    <property type="component" value="Unassembled WGS sequence"/>
</dbReference>
<evidence type="ECO:0000313" key="2">
    <source>
        <dbReference type="EMBL" id="NMP32752.1"/>
    </source>
</evidence>
<dbReference type="SUPFAM" id="SSF53850">
    <property type="entry name" value="Periplasmic binding protein-like II"/>
    <property type="match status" value="1"/>
</dbReference>
<evidence type="ECO:0008006" key="4">
    <source>
        <dbReference type="Google" id="ProtNLM"/>
    </source>
</evidence>
<name>A0A7Y0LEH9_9GAMM</name>
<dbReference type="AlphaFoldDB" id="A0A7Y0LEH9"/>
<dbReference type="EMBL" id="JABBXH010000004">
    <property type="protein sequence ID" value="NMP32752.1"/>
    <property type="molecule type" value="Genomic_DNA"/>
</dbReference>
<evidence type="ECO:0000313" key="3">
    <source>
        <dbReference type="Proteomes" id="UP000568664"/>
    </source>
</evidence>
<organism evidence="2 3">
    <name type="scientific">Thalassotalea algicola</name>
    <dbReference type="NCBI Taxonomy" id="2716224"/>
    <lineage>
        <taxon>Bacteria</taxon>
        <taxon>Pseudomonadati</taxon>
        <taxon>Pseudomonadota</taxon>
        <taxon>Gammaproteobacteria</taxon>
        <taxon>Alteromonadales</taxon>
        <taxon>Colwelliaceae</taxon>
        <taxon>Thalassotalea</taxon>
    </lineage>
</organism>
<proteinExistence type="predicted"/>
<protein>
    <recommendedName>
        <fullName evidence="4">Solute-binding protein family 3/N-terminal domain-containing protein</fullName>
    </recommendedName>
</protein>
<feature type="chain" id="PRO_5030715504" description="Solute-binding protein family 3/N-terminal domain-containing protein" evidence="1">
    <location>
        <begin position="23"/>
        <end position="282"/>
    </location>
</feature>